<sequence length="107" mass="11758">MVWKIAAANASVGGTDAPPPTTHNDLIEVATKIDMSQPSYYKAQDSQTVQPPRPPKLQARRMSFPPPNSVSVDPMRGASRGTSSRMESFMRHVPTPGFKPPRQNQKD</sequence>
<feature type="compositionally biased region" description="Polar residues" evidence="1">
    <location>
        <begin position="37"/>
        <end position="50"/>
    </location>
</feature>
<keyword evidence="3" id="KW-1185">Reference proteome</keyword>
<evidence type="ECO:0000256" key="1">
    <source>
        <dbReference type="SAM" id="MobiDB-lite"/>
    </source>
</evidence>
<accession>A0ABU6SHP0</accession>
<gene>
    <name evidence="2" type="ORF">PIB30_046538</name>
</gene>
<evidence type="ECO:0000313" key="2">
    <source>
        <dbReference type="EMBL" id="MED6135448.1"/>
    </source>
</evidence>
<dbReference type="EMBL" id="JASCZI010060706">
    <property type="protein sequence ID" value="MED6135448.1"/>
    <property type="molecule type" value="Genomic_DNA"/>
</dbReference>
<protein>
    <submittedName>
        <fullName evidence="2">Uncharacterized protein</fullName>
    </submittedName>
</protein>
<feature type="region of interest" description="Disordered" evidence="1">
    <location>
        <begin position="1"/>
        <end position="23"/>
    </location>
</feature>
<feature type="region of interest" description="Disordered" evidence="1">
    <location>
        <begin position="37"/>
        <end position="107"/>
    </location>
</feature>
<comment type="caution">
    <text evidence="2">The sequence shown here is derived from an EMBL/GenBank/DDBJ whole genome shotgun (WGS) entry which is preliminary data.</text>
</comment>
<dbReference type="Proteomes" id="UP001341840">
    <property type="component" value="Unassembled WGS sequence"/>
</dbReference>
<organism evidence="2 3">
    <name type="scientific">Stylosanthes scabra</name>
    <dbReference type="NCBI Taxonomy" id="79078"/>
    <lineage>
        <taxon>Eukaryota</taxon>
        <taxon>Viridiplantae</taxon>
        <taxon>Streptophyta</taxon>
        <taxon>Embryophyta</taxon>
        <taxon>Tracheophyta</taxon>
        <taxon>Spermatophyta</taxon>
        <taxon>Magnoliopsida</taxon>
        <taxon>eudicotyledons</taxon>
        <taxon>Gunneridae</taxon>
        <taxon>Pentapetalae</taxon>
        <taxon>rosids</taxon>
        <taxon>fabids</taxon>
        <taxon>Fabales</taxon>
        <taxon>Fabaceae</taxon>
        <taxon>Papilionoideae</taxon>
        <taxon>50 kb inversion clade</taxon>
        <taxon>dalbergioids sensu lato</taxon>
        <taxon>Dalbergieae</taxon>
        <taxon>Pterocarpus clade</taxon>
        <taxon>Stylosanthes</taxon>
    </lineage>
</organism>
<proteinExistence type="predicted"/>
<name>A0ABU6SHP0_9FABA</name>
<reference evidence="2 3" key="1">
    <citation type="journal article" date="2023" name="Plants (Basel)">
        <title>Bridging the Gap: Combining Genomics and Transcriptomics Approaches to Understand Stylosanthes scabra, an Orphan Legume from the Brazilian Caatinga.</title>
        <authorList>
            <person name="Ferreira-Neto J.R.C."/>
            <person name="da Silva M.D."/>
            <person name="Binneck E."/>
            <person name="de Melo N.F."/>
            <person name="da Silva R.H."/>
            <person name="de Melo A.L.T.M."/>
            <person name="Pandolfi V."/>
            <person name="Bustamante F.O."/>
            <person name="Brasileiro-Vidal A.C."/>
            <person name="Benko-Iseppon A.M."/>
        </authorList>
    </citation>
    <scope>NUCLEOTIDE SEQUENCE [LARGE SCALE GENOMIC DNA]</scope>
    <source>
        <tissue evidence="2">Leaves</tissue>
    </source>
</reference>
<evidence type="ECO:0000313" key="3">
    <source>
        <dbReference type="Proteomes" id="UP001341840"/>
    </source>
</evidence>